<dbReference type="PANTHER" id="PTHR30478">
    <property type="entry name" value="DNA POLYMERASE III SUBUNIT BETA"/>
    <property type="match status" value="1"/>
</dbReference>
<dbReference type="Proteomes" id="UP000182190">
    <property type="component" value="Unassembled WGS sequence"/>
</dbReference>
<evidence type="ECO:0000256" key="8">
    <source>
        <dbReference type="ARBA" id="ARBA00023125"/>
    </source>
</evidence>
<evidence type="ECO:0000256" key="1">
    <source>
        <dbReference type="ARBA" id="ARBA00004496"/>
    </source>
</evidence>
<dbReference type="RefSeq" id="WP_083622364.1">
    <property type="nucleotide sequence ID" value="NZ_LR735021.1"/>
</dbReference>
<dbReference type="SMART" id="SM00480">
    <property type="entry name" value="POL3Bc"/>
    <property type="match status" value="1"/>
</dbReference>
<feature type="region of interest" description="Disordered" evidence="9">
    <location>
        <begin position="190"/>
        <end position="215"/>
    </location>
</feature>
<dbReference type="PANTHER" id="PTHR30478:SF0">
    <property type="entry name" value="BETA SLIDING CLAMP"/>
    <property type="match status" value="1"/>
</dbReference>
<keyword evidence="3" id="KW-0963">Cytoplasm</keyword>
<evidence type="ECO:0000256" key="5">
    <source>
        <dbReference type="ARBA" id="ARBA00022695"/>
    </source>
</evidence>
<dbReference type="GO" id="GO:0003677">
    <property type="term" value="F:DNA binding"/>
    <property type="evidence" value="ECO:0007669"/>
    <property type="project" value="UniProtKB-KW"/>
</dbReference>
<proteinExistence type="inferred from homology"/>
<comment type="similarity">
    <text evidence="2">Belongs to the beta sliding clamp family.</text>
</comment>
<dbReference type="GO" id="GO:0003887">
    <property type="term" value="F:DNA-directed DNA polymerase activity"/>
    <property type="evidence" value="ECO:0007669"/>
    <property type="project" value="UniProtKB-KW"/>
</dbReference>
<dbReference type="CDD" id="cd00140">
    <property type="entry name" value="beta_clamp"/>
    <property type="match status" value="1"/>
</dbReference>
<feature type="domain" description="DNA polymerase III beta sliding clamp N-terminal" evidence="10">
    <location>
        <begin position="1"/>
        <end position="121"/>
    </location>
</feature>
<dbReference type="GO" id="GO:0006271">
    <property type="term" value="P:DNA strand elongation involved in DNA replication"/>
    <property type="evidence" value="ECO:0007669"/>
    <property type="project" value="TreeGrafter"/>
</dbReference>
<evidence type="ECO:0000256" key="4">
    <source>
        <dbReference type="ARBA" id="ARBA00022679"/>
    </source>
</evidence>
<keyword evidence="8" id="KW-0238">DNA-binding</keyword>
<feature type="compositionally biased region" description="Polar residues" evidence="9">
    <location>
        <begin position="414"/>
        <end position="424"/>
    </location>
</feature>
<keyword evidence="4 12" id="KW-0808">Transferase</keyword>
<organism evidence="12 13">
    <name type="scientific">Planktothrix paucivesiculata PCC 9631</name>
    <dbReference type="NCBI Taxonomy" id="671071"/>
    <lineage>
        <taxon>Bacteria</taxon>
        <taxon>Bacillati</taxon>
        <taxon>Cyanobacteriota</taxon>
        <taxon>Cyanophyceae</taxon>
        <taxon>Oscillatoriophycideae</taxon>
        <taxon>Oscillatoriales</taxon>
        <taxon>Microcoleaceae</taxon>
        <taxon>Planktothrix</taxon>
    </lineage>
</organism>
<dbReference type="Gene3D" id="3.70.10.10">
    <property type="match status" value="1"/>
</dbReference>
<dbReference type="Pfam" id="PF00712">
    <property type="entry name" value="DNA_pol3_beta"/>
    <property type="match status" value="1"/>
</dbReference>
<dbReference type="Pfam" id="PF02768">
    <property type="entry name" value="DNA_pol3_beta_3"/>
    <property type="match status" value="1"/>
</dbReference>
<name>A0A7Z9E515_9CYAN</name>
<comment type="caution">
    <text evidence="12">The sequence shown here is derived from an EMBL/GenBank/DDBJ whole genome shotgun (WGS) entry which is preliminary data.</text>
</comment>
<dbReference type="InterPro" id="IPR022635">
    <property type="entry name" value="DNA_polIII_beta_C"/>
</dbReference>
<evidence type="ECO:0000256" key="7">
    <source>
        <dbReference type="ARBA" id="ARBA00022932"/>
    </source>
</evidence>
<reference evidence="12" key="1">
    <citation type="submission" date="2019-10" db="EMBL/GenBank/DDBJ databases">
        <authorList>
            <consortium name="Genoscope - CEA"/>
            <person name="William W."/>
        </authorList>
    </citation>
    <scope>NUCLEOTIDE SEQUENCE [LARGE SCALE GENOMIC DNA]</scope>
    <source>
        <strain evidence="12">BBR_PRJEB10994</strain>
    </source>
</reference>
<dbReference type="OrthoDB" id="8421503at2"/>
<evidence type="ECO:0000256" key="6">
    <source>
        <dbReference type="ARBA" id="ARBA00022705"/>
    </source>
</evidence>
<evidence type="ECO:0000256" key="3">
    <source>
        <dbReference type="ARBA" id="ARBA00022490"/>
    </source>
</evidence>
<dbReference type="InterPro" id="IPR046938">
    <property type="entry name" value="DNA_clamp_sf"/>
</dbReference>
<dbReference type="NCBIfam" id="TIGR00663">
    <property type="entry name" value="dnan"/>
    <property type="match status" value="1"/>
</dbReference>
<dbReference type="GO" id="GO:0009360">
    <property type="term" value="C:DNA polymerase III complex"/>
    <property type="evidence" value="ECO:0007669"/>
    <property type="project" value="InterPro"/>
</dbReference>
<evidence type="ECO:0000259" key="10">
    <source>
        <dbReference type="Pfam" id="PF00712"/>
    </source>
</evidence>
<evidence type="ECO:0000256" key="9">
    <source>
        <dbReference type="SAM" id="MobiDB-lite"/>
    </source>
</evidence>
<protein>
    <submittedName>
        <fullName evidence="12">DNA polymerase III subunit beta</fullName>
        <ecNumber evidence="12">2.7.7.7</ecNumber>
    </submittedName>
</protein>
<dbReference type="EMBL" id="CZCS02000239">
    <property type="protein sequence ID" value="VXD25167.1"/>
    <property type="molecule type" value="Genomic_DNA"/>
</dbReference>
<keyword evidence="13" id="KW-1185">Reference proteome</keyword>
<dbReference type="AlphaFoldDB" id="A0A7Z9E515"/>
<feature type="region of interest" description="Disordered" evidence="9">
    <location>
        <begin position="414"/>
        <end position="449"/>
    </location>
</feature>
<dbReference type="InterPro" id="IPR022634">
    <property type="entry name" value="DNA_polIII_beta_N"/>
</dbReference>
<dbReference type="GO" id="GO:0005737">
    <property type="term" value="C:cytoplasm"/>
    <property type="evidence" value="ECO:0007669"/>
    <property type="project" value="UniProtKB-SubCell"/>
</dbReference>
<dbReference type="SUPFAM" id="SSF55979">
    <property type="entry name" value="DNA clamp"/>
    <property type="match status" value="3"/>
</dbReference>
<evidence type="ECO:0000256" key="2">
    <source>
        <dbReference type="ARBA" id="ARBA00010752"/>
    </source>
</evidence>
<keyword evidence="5 12" id="KW-0548">Nucleotidyltransferase</keyword>
<gene>
    <name evidence="12" type="ORF">PL9631_940008</name>
</gene>
<accession>A0A7Z9E515</accession>
<evidence type="ECO:0000259" key="11">
    <source>
        <dbReference type="Pfam" id="PF02768"/>
    </source>
</evidence>
<evidence type="ECO:0000313" key="13">
    <source>
        <dbReference type="Proteomes" id="UP000182190"/>
    </source>
</evidence>
<dbReference type="InterPro" id="IPR001001">
    <property type="entry name" value="DNA_polIII_beta"/>
</dbReference>
<dbReference type="GO" id="GO:0008408">
    <property type="term" value="F:3'-5' exonuclease activity"/>
    <property type="evidence" value="ECO:0007669"/>
    <property type="project" value="InterPro"/>
</dbReference>
<evidence type="ECO:0000313" key="12">
    <source>
        <dbReference type="EMBL" id="VXD25167.1"/>
    </source>
</evidence>
<keyword evidence="7" id="KW-0239">DNA-directed DNA polymerase</keyword>
<dbReference type="EC" id="2.7.7.7" evidence="12"/>
<keyword evidence="6" id="KW-0235">DNA replication</keyword>
<sequence length="449" mass="48550">MKFSCPAKQLTTALNTVMGAIPTKPNHPILAHVLLLATPQTIEVRAFDLSLGITAQFNAPVEVEGALTLPAKHLLNLIASLPKDEELSFEAQLNQTEAILTSAGKRYTFRGFKASQFPQLPTEFPLTVPAIRLTATVLARGLKTTLFAATIDEMKPVLSGIRLTIEAAQVEFAATNGKVLAIVQDSIPTHENQQQSDTTKKHKTKRKSLPSASSPWGITIPKTALKELQKLLGNPTDNLTDSEVLLHFNDSQILFTSATFSLVCRALTGDYPDYTQLLPKQWSHEVTVSSHQLLAAVTRLATFDKHKIIRLVLNPTEQVLSLYGQGQDIGSGAESLPALIQGEGLEIGFDAEVLIPALKAIPTSEVHFLFNEANTPATLNTVANSLGTATVLVMPVELWSAELPSLSSTSQALTVSSDEFQSIDTESEEASEPKIDSEDSQLELATLPM</sequence>
<feature type="domain" description="DNA polymerase III beta sliding clamp C-terminal" evidence="11">
    <location>
        <begin position="276"/>
        <end position="393"/>
    </location>
</feature>
<dbReference type="Gene3D" id="3.10.150.10">
    <property type="entry name" value="DNA Polymerase III, subunit A, domain 2"/>
    <property type="match status" value="1"/>
</dbReference>
<comment type="subcellular location">
    <subcellularLocation>
        <location evidence="1">Cytoplasm</location>
    </subcellularLocation>
</comment>